<keyword evidence="4 7" id="KW-0812">Transmembrane</keyword>
<dbReference type="Pfam" id="PF21082">
    <property type="entry name" value="MS_channel_3rd"/>
    <property type="match status" value="1"/>
</dbReference>
<comment type="subcellular location">
    <subcellularLocation>
        <location evidence="1">Cell membrane</location>
        <topology evidence="1">Multi-pass membrane protein</topology>
    </subcellularLocation>
</comment>
<dbReference type="GO" id="GO:0008381">
    <property type="term" value="F:mechanosensitive monoatomic ion channel activity"/>
    <property type="evidence" value="ECO:0007669"/>
    <property type="project" value="InterPro"/>
</dbReference>
<feature type="transmembrane region" description="Helical" evidence="7">
    <location>
        <begin position="101"/>
        <end position="134"/>
    </location>
</feature>
<dbReference type="AlphaFoldDB" id="A0A2L0EVM0"/>
<evidence type="ECO:0000256" key="2">
    <source>
        <dbReference type="ARBA" id="ARBA00008017"/>
    </source>
</evidence>
<dbReference type="InterPro" id="IPR011014">
    <property type="entry name" value="MscS_channel_TM-2"/>
</dbReference>
<evidence type="ECO:0000256" key="3">
    <source>
        <dbReference type="ARBA" id="ARBA00022475"/>
    </source>
</evidence>
<dbReference type="Pfam" id="PF05552">
    <property type="entry name" value="MS_channel_1st_1"/>
    <property type="match status" value="1"/>
</dbReference>
<reference evidence="10 11" key="1">
    <citation type="submission" date="2015-09" db="EMBL/GenBank/DDBJ databases">
        <title>Sorangium comparison.</title>
        <authorList>
            <person name="Zaburannyi N."/>
            <person name="Bunk B."/>
            <person name="Overmann J."/>
            <person name="Mueller R."/>
        </authorList>
    </citation>
    <scope>NUCLEOTIDE SEQUENCE [LARGE SCALE GENOMIC DNA]</scope>
    <source>
        <strain evidence="10 11">So ce26</strain>
    </source>
</reference>
<dbReference type="InterPro" id="IPR006685">
    <property type="entry name" value="MscS_channel_2nd"/>
</dbReference>
<dbReference type="Gene3D" id="2.30.30.60">
    <property type="match status" value="1"/>
</dbReference>
<dbReference type="PANTHER" id="PTHR30221:SF1">
    <property type="entry name" value="SMALL-CONDUCTANCE MECHANOSENSITIVE CHANNEL"/>
    <property type="match status" value="1"/>
</dbReference>
<feature type="domain" description="Mechanosensitive ion channel MscS C-terminal" evidence="9">
    <location>
        <begin position="195"/>
        <end position="279"/>
    </location>
</feature>
<dbReference type="InterPro" id="IPR008910">
    <property type="entry name" value="MSC_TM_helix"/>
</dbReference>
<gene>
    <name evidence="10" type="ORF">SOCE26_047700</name>
</gene>
<feature type="domain" description="Mechanosensitive ion channel MscS" evidence="8">
    <location>
        <begin position="121"/>
        <end position="187"/>
    </location>
</feature>
<evidence type="ECO:0000256" key="7">
    <source>
        <dbReference type="SAM" id="Phobius"/>
    </source>
</evidence>
<feature type="transmembrane region" description="Helical" evidence="7">
    <location>
        <begin position="71"/>
        <end position="95"/>
    </location>
</feature>
<dbReference type="PANTHER" id="PTHR30221">
    <property type="entry name" value="SMALL-CONDUCTANCE MECHANOSENSITIVE CHANNEL"/>
    <property type="match status" value="1"/>
</dbReference>
<keyword evidence="5 7" id="KW-1133">Transmembrane helix</keyword>
<evidence type="ECO:0000313" key="11">
    <source>
        <dbReference type="Proteomes" id="UP000238348"/>
    </source>
</evidence>
<dbReference type="InterPro" id="IPR010920">
    <property type="entry name" value="LSM_dom_sf"/>
</dbReference>
<evidence type="ECO:0000259" key="9">
    <source>
        <dbReference type="Pfam" id="PF21082"/>
    </source>
</evidence>
<keyword evidence="3" id="KW-1003">Cell membrane</keyword>
<accession>A0A2L0EVM0</accession>
<comment type="similarity">
    <text evidence="2">Belongs to the MscS (TC 1.A.23) family.</text>
</comment>
<name>A0A2L0EVM0_SORCE</name>
<dbReference type="Gene3D" id="3.30.70.100">
    <property type="match status" value="1"/>
</dbReference>
<evidence type="ECO:0000256" key="1">
    <source>
        <dbReference type="ARBA" id="ARBA00004651"/>
    </source>
</evidence>
<dbReference type="SUPFAM" id="SSF50182">
    <property type="entry name" value="Sm-like ribonucleoproteins"/>
    <property type="match status" value="1"/>
</dbReference>
<evidence type="ECO:0000256" key="6">
    <source>
        <dbReference type="ARBA" id="ARBA00023136"/>
    </source>
</evidence>
<sequence>MRRLVTRMAADLSDVSATLVARVSLWVDALIAMFPNMVVALVVVTVAWGLARVARRLVYAALGRLHTPHSVGALVSWLASMAVLAGGLMIALGILDLEKTATSLLAGAGIVGLALGFAFQDLAANFIAGVYLAVRFPFREGDLIETNDTLGIAERIRIRTTTIRTLEGQAVMIPNKEIFTTKLINYTDTGTRRVDLAVGVSYGDDLEKVRRVALDAARQVQGRDVTRDVELFYEAFGDSSINFTLRIWIPFRTQDDYLRARSDLVMRVKEAFDANDITIPFPIRTLDFGMKGGATLTEMSPRVVVDKDTRA</sequence>
<evidence type="ECO:0000256" key="4">
    <source>
        <dbReference type="ARBA" id="ARBA00022692"/>
    </source>
</evidence>
<dbReference type="GO" id="GO:0005886">
    <property type="term" value="C:plasma membrane"/>
    <property type="evidence" value="ECO:0007669"/>
    <property type="project" value="UniProtKB-SubCell"/>
</dbReference>
<evidence type="ECO:0000259" key="8">
    <source>
        <dbReference type="Pfam" id="PF00924"/>
    </source>
</evidence>
<protein>
    <submittedName>
        <fullName evidence="10">Mechanosensitive ion channel protein</fullName>
    </submittedName>
</protein>
<dbReference type="SUPFAM" id="SSF82689">
    <property type="entry name" value="Mechanosensitive channel protein MscS (YggB), C-terminal domain"/>
    <property type="match status" value="1"/>
</dbReference>
<dbReference type="SUPFAM" id="SSF82861">
    <property type="entry name" value="Mechanosensitive channel protein MscS (YggB), transmembrane region"/>
    <property type="match status" value="1"/>
</dbReference>
<dbReference type="InterPro" id="IPR011066">
    <property type="entry name" value="MscS_channel_C_sf"/>
</dbReference>
<organism evidence="10 11">
    <name type="scientific">Sorangium cellulosum</name>
    <name type="common">Polyangium cellulosum</name>
    <dbReference type="NCBI Taxonomy" id="56"/>
    <lineage>
        <taxon>Bacteria</taxon>
        <taxon>Pseudomonadati</taxon>
        <taxon>Myxococcota</taxon>
        <taxon>Polyangia</taxon>
        <taxon>Polyangiales</taxon>
        <taxon>Polyangiaceae</taxon>
        <taxon>Sorangium</taxon>
    </lineage>
</organism>
<dbReference type="InterPro" id="IPR045275">
    <property type="entry name" value="MscS_archaea/bacteria_type"/>
</dbReference>
<dbReference type="Gene3D" id="1.10.287.1260">
    <property type="match status" value="1"/>
</dbReference>
<keyword evidence="6 7" id="KW-0472">Membrane</keyword>
<dbReference type="Proteomes" id="UP000238348">
    <property type="component" value="Chromosome"/>
</dbReference>
<evidence type="ECO:0000256" key="5">
    <source>
        <dbReference type="ARBA" id="ARBA00022989"/>
    </source>
</evidence>
<dbReference type="InterPro" id="IPR049278">
    <property type="entry name" value="MS_channel_C"/>
</dbReference>
<dbReference type="InterPro" id="IPR023408">
    <property type="entry name" value="MscS_beta-dom_sf"/>
</dbReference>
<evidence type="ECO:0000313" key="10">
    <source>
        <dbReference type="EMBL" id="AUX43322.1"/>
    </source>
</evidence>
<feature type="transmembrane region" description="Helical" evidence="7">
    <location>
        <begin position="29"/>
        <end position="50"/>
    </location>
</feature>
<dbReference type="Pfam" id="PF00924">
    <property type="entry name" value="MS_channel_2nd"/>
    <property type="match status" value="1"/>
</dbReference>
<proteinExistence type="inferred from homology"/>
<dbReference type="EMBL" id="CP012673">
    <property type="protein sequence ID" value="AUX43322.1"/>
    <property type="molecule type" value="Genomic_DNA"/>
</dbReference>